<protein>
    <submittedName>
        <fullName evidence="1">Uncharacterized protein</fullName>
    </submittedName>
</protein>
<dbReference type="STRING" id="1618738.UV76_C0026G0001"/>
<name>A0A0G1DNC3_9BACT</name>
<sequence>EYKKRYYEKLPASFLNSNVHCTRISSKEMGT</sequence>
<evidence type="ECO:0000313" key="2">
    <source>
        <dbReference type="Proteomes" id="UP000034646"/>
    </source>
</evidence>
<proteinExistence type="predicted"/>
<feature type="non-terminal residue" evidence="1">
    <location>
        <position position="1"/>
    </location>
</feature>
<comment type="caution">
    <text evidence="1">The sequence shown here is derived from an EMBL/GenBank/DDBJ whole genome shotgun (WGS) entry which is preliminary data.</text>
</comment>
<dbReference type="EMBL" id="LCFS01000026">
    <property type="protein sequence ID" value="KKS99072.1"/>
    <property type="molecule type" value="Genomic_DNA"/>
</dbReference>
<organism evidence="1 2">
    <name type="scientific">Candidatus Nomurabacteria bacterium GW2011_GWA2_43_15</name>
    <dbReference type="NCBI Taxonomy" id="1618738"/>
    <lineage>
        <taxon>Bacteria</taxon>
        <taxon>Candidatus Nomuraibacteriota</taxon>
    </lineage>
</organism>
<reference evidence="1 2" key="1">
    <citation type="journal article" date="2015" name="Nature">
        <title>rRNA introns, odd ribosomes, and small enigmatic genomes across a large radiation of phyla.</title>
        <authorList>
            <person name="Brown C.T."/>
            <person name="Hug L.A."/>
            <person name="Thomas B.C."/>
            <person name="Sharon I."/>
            <person name="Castelle C.J."/>
            <person name="Singh A."/>
            <person name="Wilkins M.J."/>
            <person name="Williams K.H."/>
            <person name="Banfield J.F."/>
        </authorList>
    </citation>
    <scope>NUCLEOTIDE SEQUENCE [LARGE SCALE GENOMIC DNA]</scope>
</reference>
<gene>
    <name evidence="1" type="ORF">UV76_C0026G0001</name>
</gene>
<accession>A0A0G1DNC3</accession>
<evidence type="ECO:0000313" key="1">
    <source>
        <dbReference type="EMBL" id="KKS99072.1"/>
    </source>
</evidence>
<dbReference type="AlphaFoldDB" id="A0A0G1DNC3"/>
<dbReference type="Proteomes" id="UP000034646">
    <property type="component" value="Unassembled WGS sequence"/>
</dbReference>